<accession>A0A410G537</accession>
<feature type="signal peptide" evidence="1">
    <location>
        <begin position="1"/>
        <end position="21"/>
    </location>
</feature>
<reference evidence="2 3" key="1">
    <citation type="submission" date="2019-01" db="EMBL/GenBank/DDBJ databases">
        <title>Complete genome sequencing of Aequorivita sp. H23M31.</title>
        <authorList>
            <person name="Bae J.-W."/>
        </authorList>
    </citation>
    <scope>NUCLEOTIDE SEQUENCE [LARGE SCALE GENOMIC DNA]</scope>
    <source>
        <strain evidence="2 3">H23M31</strain>
    </source>
</reference>
<dbReference type="RefSeq" id="WP_128250749.1">
    <property type="nucleotide sequence ID" value="NZ_CP034951.1"/>
</dbReference>
<protein>
    <submittedName>
        <fullName evidence="2">Gliding motility lipoprotein GldD</fullName>
    </submittedName>
</protein>
<organism evidence="2 3">
    <name type="scientific">Aequorivita ciconiae</name>
    <dbReference type="NCBI Taxonomy" id="2494375"/>
    <lineage>
        <taxon>Bacteria</taxon>
        <taxon>Pseudomonadati</taxon>
        <taxon>Bacteroidota</taxon>
        <taxon>Flavobacteriia</taxon>
        <taxon>Flavobacteriales</taxon>
        <taxon>Flavobacteriaceae</taxon>
        <taxon>Aequorivita</taxon>
    </lineage>
</organism>
<dbReference type="OrthoDB" id="679501at2"/>
<dbReference type="AlphaFoldDB" id="A0A410G537"/>
<dbReference type="Proteomes" id="UP000285517">
    <property type="component" value="Chromosome"/>
</dbReference>
<dbReference type="PROSITE" id="PS51257">
    <property type="entry name" value="PROKAR_LIPOPROTEIN"/>
    <property type="match status" value="1"/>
</dbReference>
<sequence>MKNKRFLFLALSFPFFLFSCGDNVLVKPAAELRLEYPTPEYRTVHTKCPFSFEINDNAQMVKLKDCDININYPKMKATLYMTYRDVKNNNLDSLLRDAQKLAYDHTIKANSIPEQPFINPDEKVYGMFYMINGNAATQAEFYVTDSINHFLNGALYFDAKPNFDSIYPAVIYLREDIRRLMETIEWK</sequence>
<dbReference type="Pfam" id="PF25593">
    <property type="entry name" value="GldD_lipo"/>
    <property type="match status" value="1"/>
</dbReference>
<dbReference type="EMBL" id="CP034951">
    <property type="protein sequence ID" value="QAA82382.1"/>
    <property type="molecule type" value="Genomic_DNA"/>
</dbReference>
<dbReference type="KEGG" id="aev:EI546_11935"/>
<feature type="chain" id="PRO_5018982616" evidence="1">
    <location>
        <begin position="22"/>
        <end position="187"/>
    </location>
</feature>
<proteinExistence type="predicted"/>
<keyword evidence="3" id="KW-1185">Reference proteome</keyword>
<keyword evidence="2" id="KW-0449">Lipoprotein</keyword>
<evidence type="ECO:0000313" key="3">
    <source>
        <dbReference type="Proteomes" id="UP000285517"/>
    </source>
</evidence>
<gene>
    <name evidence="2" type="primary">gldD</name>
    <name evidence="2" type="ORF">EI546_11935</name>
</gene>
<evidence type="ECO:0000313" key="2">
    <source>
        <dbReference type="EMBL" id="QAA82382.1"/>
    </source>
</evidence>
<evidence type="ECO:0000256" key="1">
    <source>
        <dbReference type="SAM" id="SignalP"/>
    </source>
</evidence>
<name>A0A410G537_9FLAO</name>
<dbReference type="NCBIfam" id="TIGR03512">
    <property type="entry name" value="GldD_lipo"/>
    <property type="match status" value="1"/>
</dbReference>
<dbReference type="InterPro" id="IPR019850">
    <property type="entry name" value="GldD-like"/>
</dbReference>
<keyword evidence="1" id="KW-0732">Signal</keyword>